<evidence type="ECO:0000256" key="1">
    <source>
        <dbReference type="SAM" id="SignalP"/>
    </source>
</evidence>
<evidence type="ECO:0000313" key="3">
    <source>
        <dbReference type="EMBL" id="BBO24044.1"/>
    </source>
</evidence>
<dbReference type="AlphaFoldDB" id="A0A809SEM2"/>
<dbReference type="InterPro" id="IPR007484">
    <property type="entry name" value="Peptidase_M28"/>
</dbReference>
<evidence type="ECO:0000259" key="2">
    <source>
        <dbReference type="Pfam" id="PF04389"/>
    </source>
</evidence>
<keyword evidence="3" id="KW-0378">Hydrolase</keyword>
<dbReference type="PANTHER" id="PTHR12147:SF26">
    <property type="entry name" value="PEPTIDASE M28 DOMAIN-CONTAINING PROTEIN"/>
    <property type="match status" value="1"/>
</dbReference>
<name>A0A809SEM2_9BACT</name>
<feature type="domain" description="Peptidase M28" evidence="2">
    <location>
        <begin position="268"/>
        <end position="472"/>
    </location>
</feature>
<proteinExistence type="predicted"/>
<dbReference type="Pfam" id="PF04389">
    <property type="entry name" value="Peptidase_M28"/>
    <property type="match status" value="1"/>
</dbReference>
<gene>
    <name evidence="3" type="ORF">NPRO_16390</name>
</gene>
<dbReference type="EMBL" id="AP021858">
    <property type="protein sequence ID" value="BBO24044.1"/>
    <property type="molecule type" value="Genomic_DNA"/>
</dbReference>
<dbReference type="Proteomes" id="UP000662873">
    <property type="component" value="Chromosome"/>
</dbReference>
<organism evidence="3 4">
    <name type="scientific">Candidatus Nitrosymbiomonas proteolyticus</name>
    <dbReference type="NCBI Taxonomy" id="2608984"/>
    <lineage>
        <taxon>Bacteria</taxon>
        <taxon>Bacillati</taxon>
        <taxon>Armatimonadota</taxon>
        <taxon>Armatimonadota incertae sedis</taxon>
        <taxon>Candidatus Nitrosymbiomonas</taxon>
    </lineage>
</organism>
<dbReference type="GO" id="GO:0004177">
    <property type="term" value="F:aminopeptidase activity"/>
    <property type="evidence" value="ECO:0007669"/>
    <property type="project" value="UniProtKB-KW"/>
</dbReference>
<reference evidence="3" key="1">
    <citation type="journal article" name="DNA Res.">
        <title>The physiological potential of anammox bacteria as revealed by their core genome structure.</title>
        <authorList>
            <person name="Okubo T."/>
            <person name="Toyoda A."/>
            <person name="Fukuhara K."/>
            <person name="Uchiyama I."/>
            <person name="Harigaya Y."/>
            <person name="Kuroiwa M."/>
            <person name="Suzuki T."/>
            <person name="Murakami Y."/>
            <person name="Suwa Y."/>
            <person name="Takami H."/>
        </authorList>
    </citation>
    <scope>NUCLEOTIDE SEQUENCE</scope>
    <source>
        <strain evidence="3">317325-2</strain>
    </source>
</reference>
<feature type="signal peptide" evidence="1">
    <location>
        <begin position="1"/>
        <end position="29"/>
    </location>
</feature>
<dbReference type="Gene3D" id="3.40.630.10">
    <property type="entry name" value="Zn peptidases"/>
    <property type="match status" value="1"/>
</dbReference>
<dbReference type="SUPFAM" id="SSF53187">
    <property type="entry name" value="Zn-dependent exopeptidases"/>
    <property type="match status" value="1"/>
</dbReference>
<dbReference type="GO" id="GO:0008235">
    <property type="term" value="F:metalloexopeptidase activity"/>
    <property type="evidence" value="ECO:0007669"/>
    <property type="project" value="InterPro"/>
</dbReference>
<dbReference type="Gene3D" id="3.50.30.30">
    <property type="match status" value="1"/>
</dbReference>
<dbReference type="PANTHER" id="PTHR12147">
    <property type="entry name" value="METALLOPEPTIDASE M28 FAMILY MEMBER"/>
    <property type="match status" value="1"/>
</dbReference>
<accession>A0A809SEM2</accession>
<dbReference type="GO" id="GO:0006508">
    <property type="term" value="P:proteolysis"/>
    <property type="evidence" value="ECO:0007669"/>
    <property type="project" value="InterPro"/>
</dbReference>
<feature type="chain" id="PRO_5035187845" evidence="1">
    <location>
        <begin position="30"/>
        <end position="490"/>
    </location>
</feature>
<dbReference type="KEGG" id="npy:NPRO_16390"/>
<keyword evidence="1" id="KW-0732">Signal</keyword>
<keyword evidence="3" id="KW-0031">Aminopeptidase</keyword>
<keyword evidence="3" id="KW-0645">Protease</keyword>
<evidence type="ECO:0000313" key="4">
    <source>
        <dbReference type="Proteomes" id="UP000662873"/>
    </source>
</evidence>
<sequence>MGIMSGHPSRLLSVALFAGLAAWAPAQFAGAVPPAERVKTGFESISLADAKEYLGYLAGPECQGRGTGQDGYQKAAEYIAKHLKEWGFKAIGDNGTYFQNVPFQRSRSNPEETLLQVGDKQFKSLRFASSADGEVEGNVAFVRATGTDPSLDNPSALEGKIVVVSAAQVGRRLRQQLFTARPAAVLTVVKSTADSQWSVSRGGTRTSRASFRGEISLEVAKELAKFVRVDPKLVSLDDLPDATARLETTETSAKVVVKVQTEELGVPNVVGLLEGSDPVLKNEVVGIGAHLDHLGVQNGTVYWGADDDGSGSTAVMLVAKALATNPVRPKRSILVMWFCGEEMGLIGSKHYVDNPIIPNEKMVCELQLDMVGRNEEKQGEAASDNLNTIHLVGSKRISNELHEMILEQNKHVGFEFEYDEEGVYTRSDHYSFAAKGIPIAFLFTGFHPDYHQPSDTIDKINFDKIVNAARLFYLTAFESGMKDGPFKRNP</sequence>
<dbReference type="InterPro" id="IPR045175">
    <property type="entry name" value="M28_fam"/>
</dbReference>
<protein>
    <submittedName>
        <fullName evidence="3">Aminopeptidase</fullName>
    </submittedName>
</protein>